<dbReference type="InterPro" id="IPR005648">
    <property type="entry name" value="FlgD"/>
</dbReference>
<keyword evidence="2" id="KW-1005">Bacterial flagellum biogenesis</keyword>
<comment type="caution">
    <text evidence="3">The sequence shown here is derived from an EMBL/GenBank/DDBJ whole genome shotgun (WGS) entry which is preliminary data.</text>
</comment>
<gene>
    <name evidence="3" type="primary">flgD</name>
    <name evidence="3" type="ORF">H7C19_28350</name>
</gene>
<evidence type="ECO:0000313" key="3">
    <source>
        <dbReference type="EMBL" id="MBB6674599.1"/>
    </source>
</evidence>
<dbReference type="Pfam" id="PF03963">
    <property type="entry name" value="FlgD"/>
    <property type="match status" value="1"/>
</dbReference>
<dbReference type="GO" id="GO:0044781">
    <property type="term" value="P:bacterial-type flagellum organization"/>
    <property type="evidence" value="ECO:0007669"/>
    <property type="project" value="UniProtKB-KW"/>
</dbReference>
<evidence type="ECO:0000256" key="2">
    <source>
        <dbReference type="ARBA" id="ARBA00022795"/>
    </source>
</evidence>
<evidence type="ECO:0000256" key="1">
    <source>
        <dbReference type="ARBA" id="ARBA00010577"/>
    </source>
</evidence>
<evidence type="ECO:0000313" key="4">
    <source>
        <dbReference type="Proteomes" id="UP000547209"/>
    </source>
</evidence>
<proteinExistence type="inferred from homology"/>
<name>A0A7X0RYU6_9BACL</name>
<sequence length="159" mass="17078">MASSPGIGSNVVWPNYSSKNVAQAATPKKDLGKDEFLKILVTQLKNQDPMQPMEDKEFISQMAQFSALEQSMNMATELHNLTQSAALASNLIGMQVSWIGMGENGTTQNMSGVVSSIIKRDGIQYAQIGKSEVKVADLTSITIPSAEVPPPASEEPAHE</sequence>
<accession>A0A7X0RYU6</accession>
<protein>
    <submittedName>
        <fullName evidence="3">Flagellar hook assembly protein FlgD</fullName>
    </submittedName>
</protein>
<dbReference type="AlphaFoldDB" id="A0A7X0RYU6"/>
<keyword evidence="3" id="KW-0282">Flagellum</keyword>
<dbReference type="Proteomes" id="UP000547209">
    <property type="component" value="Unassembled WGS sequence"/>
</dbReference>
<keyword evidence="4" id="KW-1185">Reference proteome</keyword>
<keyword evidence="3" id="KW-0966">Cell projection</keyword>
<reference evidence="3 4" key="1">
    <citation type="submission" date="2020-08" db="EMBL/GenBank/DDBJ databases">
        <title>Cohnella phylogeny.</title>
        <authorList>
            <person name="Dunlap C."/>
        </authorList>
    </citation>
    <scope>NUCLEOTIDE SEQUENCE [LARGE SCALE GENOMIC DNA]</scope>
    <source>
        <strain evidence="3 4">DSM 28246</strain>
    </source>
</reference>
<dbReference type="EMBL" id="JACJVP010000049">
    <property type="protein sequence ID" value="MBB6674599.1"/>
    <property type="molecule type" value="Genomic_DNA"/>
</dbReference>
<keyword evidence="3" id="KW-0969">Cilium</keyword>
<comment type="similarity">
    <text evidence="1">Belongs to the FlgD family.</text>
</comment>
<organism evidence="3 4">
    <name type="scientific">Cohnella nanjingensis</name>
    <dbReference type="NCBI Taxonomy" id="1387779"/>
    <lineage>
        <taxon>Bacteria</taxon>
        <taxon>Bacillati</taxon>
        <taxon>Bacillota</taxon>
        <taxon>Bacilli</taxon>
        <taxon>Bacillales</taxon>
        <taxon>Paenibacillaceae</taxon>
        <taxon>Cohnella</taxon>
    </lineage>
</organism>
<dbReference type="RefSeq" id="WP_185672460.1">
    <property type="nucleotide sequence ID" value="NZ_JACJVP010000049.1"/>
</dbReference>